<organism evidence="2">
    <name type="scientific">Euplotes crassus</name>
    <dbReference type="NCBI Taxonomy" id="5936"/>
    <lineage>
        <taxon>Eukaryota</taxon>
        <taxon>Sar</taxon>
        <taxon>Alveolata</taxon>
        <taxon>Ciliophora</taxon>
        <taxon>Intramacronucleata</taxon>
        <taxon>Spirotrichea</taxon>
        <taxon>Hypotrichia</taxon>
        <taxon>Euplotida</taxon>
        <taxon>Euplotidae</taxon>
        <taxon>Moneuplotes</taxon>
    </lineage>
</organism>
<evidence type="ECO:0000256" key="1">
    <source>
        <dbReference type="SAM" id="MobiDB-lite"/>
    </source>
</evidence>
<feature type="region of interest" description="Disordered" evidence="1">
    <location>
        <begin position="54"/>
        <end position="76"/>
    </location>
</feature>
<gene>
    <name evidence="2" type="ORF">ECRA1380_LOCUS13602</name>
</gene>
<dbReference type="AlphaFoldDB" id="A0A7S3KQQ0"/>
<reference evidence="2" key="1">
    <citation type="submission" date="2021-01" db="EMBL/GenBank/DDBJ databases">
        <authorList>
            <person name="Corre E."/>
            <person name="Pelletier E."/>
            <person name="Niang G."/>
            <person name="Scheremetjew M."/>
            <person name="Finn R."/>
            <person name="Kale V."/>
            <person name="Holt S."/>
            <person name="Cochrane G."/>
            <person name="Meng A."/>
            <person name="Brown T."/>
            <person name="Cohen L."/>
        </authorList>
    </citation>
    <scope>NUCLEOTIDE SEQUENCE</scope>
    <source>
        <strain evidence="2">CT5</strain>
    </source>
</reference>
<accession>A0A7S3KQQ0</accession>
<evidence type="ECO:0000313" key="2">
    <source>
        <dbReference type="EMBL" id="CAE0388630.1"/>
    </source>
</evidence>
<name>A0A7S3KQQ0_EUPCR</name>
<sequence length="122" mass="13861">MVPGIHNIQSVGSKPLLRKANEDIYDPSKKQPEFMIKDFNKSYKELRTSIKPTEGFSKVHTTKNQNRYDPITNPVPFVNQNPYIMKEKTMIGGEGSSSLINHSNRRSQRSLLSATAEKNILI</sequence>
<dbReference type="EMBL" id="HBIK01029012">
    <property type="protein sequence ID" value="CAE0388630.1"/>
    <property type="molecule type" value="Transcribed_RNA"/>
</dbReference>
<proteinExistence type="predicted"/>
<protein>
    <submittedName>
        <fullName evidence="2">Uncharacterized protein</fullName>
    </submittedName>
</protein>